<feature type="binding site" evidence="6">
    <location>
        <position position="100"/>
    </location>
    <ligand>
        <name>Mg(2+)</name>
        <dbReference type="ChEBI" id="CHEBI:18420"/>
        <label>1</label>
        <note>catalytic</note>
    </ligand>
</feature>
<evidence type="ECO:0000313" key="9">
    <source>
        <dbReference type="Proteomes" id="UP000275225"/>
    </source>
</evidence>
<dbReference type="CDD" id="cd01639">
    <property type="entry name" value="IMPase"/>
    <property type="match status" value="1"/>
</dbReference>
<comment type="cofactor">
    <cofactor evidence="2 6 7">
        <name>Mg(2+)</name>
        <dbReference type="ChEBI" id="CHEBI:18420"/>
    </cofactor>
</comment>
<evidence type="ECO:0000256" key="4">
    <source>
        <dbReference type="ARBA" id="ARBA00022801"/>
    </source>
</evidence>
<feature type="binding site" evidence="6">
    <location>
        <position position="82"/>
    </location>
    <ligand>
        <name>Mg(2+)</name>
        <dbReference type="ChEBI" id="CHEBI:18420"/>
        <label>1</label>
        <note>catalytic</note>
    </ligand>
</feature>
<dbReference type="InterPro" id="IPR000760">
    <property type="entry name" value="Inositol_monophosphatase-like"/>
</dbReference>
<dbReference type="GO" id="GO:0046872">
    <property type="term" value="F:metal ion binding"/>
    <property type="evidence" value="ECO:0007669"/>
    <property type="project" value="UniProtKB-KW"/>
</dbReference>
<keyword evidence="9" id="KW-1185">Reference proteome</keyword>
<reference evidence="8 9" key="1">
    <citation type="submission" date="2018-11" db="EMBL/GenBank/DDBJ databases">
        <authorList>
            <person name="Li F."/>
        </authorList>
    </citation>
    <scope>NUCLEOTIDE SEQUENCE [LARGE SCALE GENOMIC DNA]</scope>
    <source>
        <strain evidence="8 9">YS17T</strain>
    </source>
</reference>
<dbReference type="GO" id="GO:0008934">
    <property type="term" value="F:inositol monophosphate 1-phosphatase activity"/>
    <property type="evidence" value="ECO:0007669"/>
    <property type="project" value="InterPro"/>
</dbReference>
<protein>
    <recommendedName>
        <fullName evidence="7">Inositol-1-monophosphatase</fullName>
        <ecNumber evidence="7">3.1.3.25</ecNumber>
    </recommendedName>
</protein>
<proteinExistence type="inferred from homology"/>
<feature type="binding site" evidence="6">
    <location>
        <position position="98"/>
    </location>
    <ligand>
        <name>Mg(2+)</name>
        <dbReference type="ChEBI" id="CHEBI:18420"/>
        <label>1</label>
        <note>catalytic</note>
    </ligand>
</feature>
<dbReference type="PANTHER" id="PTHR20854">
    <property type="entry name" value="INOSITOL MONOPHOSPHATASE"/>
    <property type="match status" value="1"/>
</dbReference>
<name>A0A3N6ZEG0_9ACTN</name>
<dbReference type="AlphaFoldDB" id="A0A3N6ZEG0"/>
<comment type="caution">
    <text evidence="8">The sequence shown here is derived from an EMBL/GenBank/DDBJ whole genome shotgun (WGS) entry which is preliminary data.</text>
</comment>
<evidence type="ECO:0000256" key="1">
    <source>
        <dbReference type="ARBA" id="ARBA00001033"/>
    </source>
</evidence>
<dbReference type="PRINTS" id="PR00377">
    <property type="entry name" value="IMPHPHTASES"/>
</dbReference>
<dbReference type="InterPro" id="IPR033942">
    <property type="entry name" value="IMPase"/>
</dbReference>
<feature type="binding site" evidence="6">
    <location>
        <position position="101"/>
    </location>
    <ligand>
        <name>Mg(2+)</name>
        <dbReference type="ChEBI" id="CHEBI:18420"/>
        <label>1</label>
        <note>catalytic</note>
    </ligand>
</feature>
<dbReference type="EC" id="3.1.3.25" evidence="7"/>
<dbReference type="SUPFAM" id="SSF56655">
    <property type="entry name" value="Carbohydrate phosphatase"/>
    <property type="match status" value="1"/>
</dbReference>
<dbReference type="InterPro" id="IPR020583">
    <property type="entry name" value="Inositol_monoP_metal-BS"/>
</dbReference>
<comment type="catalytic activity">
    <reaction evidence="1 7">
        <text>a myo-inositol phosphate + H2O = myo-inositol + phosphate</text>
        <dbReference type="Rhea" id="RHEA:24056"/>
        <dbReference type="ChEBI" id="CHEBI:15377"/>
        <dbReference type="ChEBI" id="CHEBI:17268"/>
        <dbReference type="ChEBI" id="CHEBI:43474"/>
        <dbReference type="ChEBI" id="CHEBI:84139"/>
        <dbReference type="EC" id="3.1.3.25"/>
    </reaction>
</comment>
<sequence>MLRQRRRRPAGASVSRDLLDLARTVGREAAELVRTRRPAGRVGVTATKSTPTDVVTEIDEASERLIRARILDARPEDGFLGEEGEEIVGTSGVQWIVDPIDGTVNFVYGIPVYAVSIAARIDDGDVALGYVINIATGEEYAALSGEGAWRWDGDERIALQGPPPATLDQMLVATGFNYAAEVREQQARAVLQLLPRVRDIRRIGAASLDLVALADGRIDAYVEQGLKPWDLAAGGLIAREAGLVLSGLDGPPDERLVVAAHPVIFEEYFALVRACGF</sequence>
<evidence type="ECO:0000256" key="7">
    <source>
        <dbReference type="RuleBase" id="RU364068"/>
    </source>
</evidence>
<dbReference type="Gene3D" id="3.30.540.10">
    <property type="entry name" value="Fructose-1,6-Bisphosphatase, subunit A, domain 1"/>
    <property type="match status" value="1"/>
</dbReference>
<dbReference type="PANTHER" id="PTHR20854:SF4">
    <property type="entry name" value="INOSITOL-1-MONOPHOSPHATASE-RELATED"/>
    <property type="match status" value="1"/>
</dbReference>
<gene>
    <name evidence="8" type="ORF">EHW97_06330</name>
</gene>
<dbReference type="Gene3D" id="3.40.190.80">
    <property type="match status" value="1"/>
</dbReference>
<accession>A0A3N6ZEG0</accession>
<dbReference type="OrthoDB" id="9772456at2"/>
<comment type="similarity">
    <text evidence="7">Belongs to the inositol monophosphatase superfamily.</text>
</comment>
<dbReference type="Proteomes" id="UP000275225">
    <property type="component" value="Unassembled WGS sequence"/>
</dbReference>
<keyword evidence="3 6" id="KW-0479">Metal-binding</keyword>
<dbReference type="Pfam" id="PF00459">
    <property type="entry name" value="Inositol_P"/>
    <property type="match status" value="1"/>
</dbReference>
<keyword evidence="4 7" id="KW-0378">Hydrolase</keyword>
<evidence type="ECO:0000313" key="8">
    <source>
        <dbReference type="EMBL" id="RQN08571.1"/>
    </source>
</evidence>
<organism evidence="8 9">
    <name type="scientific">Aeromicrobium camelliae</name>
    <dbReference type="NCBI Taxonomy" id="1538144"/>
    <lineage>
        <taxon>Bacteria</taxon>
        <taxon>Bacillati</taxon>
        <taxon>Actinomycetota</taxon>
        <taxon>Actinomycetes</taxon>
        <taxon>Propionibacteriales</taxon>
        <taxon>Nocardioidaceae</taxon>
        <taxon>Aeromicrobium</taxon>
    </lineage>
</organism>
<evidence type="ECO:0000256" key="6">
    <source>
        <dbReference type="PIRSR" id="PIRSR600760-2"/>
    </source>
</evidence>
<evidence type="ECO:0000256" key="2">
    <source>
        <dbReference type="ARBA" id="ARBA00001946"/>
    </source>
</evidence>
<dbReference type="EMBL" id="RQJX01000006">
    <property type="protein sequence ID" value="RQN08571.1"/>
    <property type="molecule type" value="Genomic_DNA"/>
</dbReference>
<evidence type="ECO:0000256" key="3">
    <source>
        <dbReference type="ARBA" id="ARBA00022723"/>
    </source>
</evidence>
<feature type="binding site" evidence="6">
    <location>
        <position position="230"/>
    </location>
    <ligand>
        <name>Mg(2+)</name>
        <dbReference type="ChEBI" id="CHEBI:18420"/>
        <label>1</label>
        <note>catalytic</note>
    </ligand>
</feature>
<dbReference type="PROSITE" id="PS00629">
    <property type="entry name" value="IMP_1"/>
    <property type="match status" value="1"/>
</dbReference>
<keyword evidence="5 6" id="KW-0460">Magnesium</keyword>
<evidence type="ECO:0000256" key="5">
    <source>
        <dbReference type="ARBA" id="ARBA00022842"/>
    </source>
</evidence>
<dbReference type="GO" id="GO:0007165">
    <property type="term" value="P:signal transduction"/>
    <property type="evidence" value="ECO:0007669"/>
    <property type="project" value="TreeGrafter"/>
</dbReference>
<dbReference type="GO" id="GO:0006020">
    <property type="term" value="P:inositol metabolic process"/>
    <property type="evidence" value="ECO:0007669"/>
    <property type="project" value="TreeGrafter"/>
</dbReference>